<gene>
    <name evidence="1" type="ORF">O3P16_05915</name>
</gene>
<dbReference type="Proteomes" id="UP001210231">
    <property type="component" value="Unassembled WGS sequence"/>
</dbReference>
<name>A0ABT4UHL3_9BACT</name>
<sequence length="292" mass="34749">MKPFLIFLLTISFQNMNAQNKSFETELAELYSSQNFKEGKMYFQFANYEYLFKFIDENERNKYNLSNPDEYPVAISLSYDLDDYFHLVYNEKQEAYYIRNGFSTDTPQTIGGNKRLLKPIKVGKSLSEIFGSENFYDNLTTLNDQEYSLYCERQFYGGIERVNDKIPKAFVPNEDLRLFIQRTYPDCYLTSHEEYNTKNFIAYVNKKSIKEYFDIDSFFSKKLHPKHFIEVLNTINNDLGKQRFLFVEFFPSGWYAIVDAEEIPKTLLADYLKYGLIYNKIEVSEEIYELLK</sequence>
<evidence type="ECO:0000313" key="1">
    <source>
        <dbReference type="EMBL" id="MDA3614335.1"/>
    </source>
</evidence>
<dbReference type="EMBL" id="JAQGEF010000005">
    <property type="protein sequence ID" value="MDA3614335.1"/>
    <property type="molecule type" value="Genomic_DNA"/>
</dbReference>
<reference evidence="1 2" key="1">
    <citation type="submission" date="2022-12" db="EMBL/GenBank/DDBJ databases">
        <title>Chitinophagaceae gen. sp. nov., a new member of the family Chitinophagaceae, isolated from soil in a chemical factory.</title>
        <authorList>
            <person name="Ke Z."/>
        </authorList>
    </citation>
    <scope>NUCLEOTIDE SEQUENCE [LARGE SCALE GENOMIC DNA]</scope>
    <source>
        <strain evidence="1 2">LY-5</strain>
    </source>
</reference>
<keyword evidence="2" id="KW-1185">Reference proteome</keyword>
<protein>
    <submittedName>
        <fullName evidence="1">Uncharacterized protein</fullName>
    </submittedName>
</protein>
<accession>A0ABT4UHL3</accession>
<proteinExistence type="predicted"/>
<evidence type="ECO:0000313" key="2">
    <source>
        <dbReference type="Proteomes" id="UP001210231"/>
    </source>
</evidence>
<comment type="caution">
    <text evidence="1">The sequence shown here is derived from an EMBL/GenBank/DDBJ whole genome shotgun (WGS) entry which is preliminary data.</text>
</comment>
<organism evidence="1 2">
    <name type="scientific">Polluticaenibacter yanchengensis</name>
    <dbReference type="NCBI Taxonomy" id="3014562"/>
    <lineage>
        <taxon>Bacteria</taxon>
        <taxon>Pseudomonadati</taxon>
        <taxon>Bacteroidota</taxon>
        <taxon>Chitinophagia</taxon>
        <taxon>Chitinophagales</taxon>
        <taxon>Chitinophagaceae</taxon>
        <taxon>Polluticaenibacter</taxon>
    </lineage>
</organism>